<name>A0AAV6VE60_9ARAC</name>
<dbReference type="AlphaFoldDB" id="A0AAV6VE60"/>
<evidence type="ECO:0000313" key="1">
    <source>
        <dbReference type="EMBL" id="KAG8194982.1"/>
    </source>
</evidence>
<reference evidence="1 2" key="1">
    <citation type="journal article" date="2022" name="Nat. Ecol. Evol.">
        <title>A masculinizing supergene underlies an exaggerated male reproductive morph in a spider.</title>
        <authorList>
            <person name="Hendrickx F."/>
            <person name="De Corte Z."/>
            <person name="Sonet G."/>
            <person name="Van Belleghem S.M."/>
            <person name="Kostlbacher S."/>
            <person name="Vangestel C."/>
        </authorList>
    </citation>
    <scope>NUCLEOTIDE SEQUENCE [LARGE SCALE GENOMIC DNA]</scope>
    <source>
        <strain evidence="1">W744_W776</strain>
    </source>
</reference>
<dbReference type="EMBL" id="JAFNEN010000095">
    <property type="protein sequence ID" value="KAG8194982.1"/>
    <property type="molecule type" value="Genomic_DNA"/>
</dbReference>
<gene>
    <name evidence="1" type="ORF">JTE90_008160</name>
</gene>
<accession>A0AAV6VE60</accession>
<protein>
    <submittedName>
        <fullName evidence="1">Uncharacterized protein</fullName>
    </submittedName>
</protein>
<comment type="caution">
    <text evidence="1">The sequence shown here is derived from an EMBL/GenBank/DDBJ whole genome shotgun (WGS) entry which is preliminary data.</text>
</comment>
<dbReference type="Proteomes" id="UP000827092">
    <property type="component" value="Unassembled WGS sequence"/>
</dbReference>
<sequence>MRKHPLIEFWEKNTCSKFSAGELDGATSLIGPLPPPLPPPPPQFIADYAMCLGCPSFEHTVNHCVGVRLLIANTKRNLIPNYPFTTPFSPLNCIGAWVDPVFWDGGRGHFQSIRGGWKGWKGGARLIHS</sequence>
<proteinExistence type="predicted"/>
<keyword evidence="2" id="KW-1185">Reference proteome</keyword>
<organism evidence="1 2">
    <name type="scientific">Oedothorax gibbosus</name>
    <dbReference type="NCBI Taxonomy" id="931172"/>
    <lineage>
        <taxon>Eukaryota</taxon>
        <taxon>Metazoa</taxon>
        <taxon>Ecdysozoa</taxon>
        <taxon>Arthropoda</taxon>
        <taxon>Chelicerata</taxon>
        <taxon>Arachnida</taxon>
        <taxon>Araneae</taxon>
        <taxon>Araneomorphae</taxon>
        <taxon>Entelegynae</taxon>
        <taxon>Araneoidea</taxon>
        <taxon>Linyphiidae</taxon>
        <taxon>Erigoninae</taxon>
        <taxon>Oedothorax</taxon>
    </lineage>
</organism>
<evidence type="ECO:0000313" key="2">
    <source>
        <dbReference type="Proteomes" id="UP000827092"/>
    </source>
</evidence>